<proteinExistence type="predicted"/>
<name>A0A4C1TSX2_EUMVA</name>
<organism evidence="1 2">
    <name type="scientific">Eumeta variegata</name>
    <name type="common">Bagworm moth</name>
    <name type="synonym">Eumeta japonica</name>
    <dbReference type="NCBI Taxonomy" id="151549"/>
    <lineage>
        <taxon>Eukaryota</taxon>
        <taxon>Metazoa</taxon>
        <taxon>Ecdysozoa</taxon>
        <taxon>Arthropoda</taxon>
        <taxon>Hexapoda</taxon>
        <taxon>Insecta</taxon>
        <taxon>Pterygota</taxon>
        <taxon>Neoptera</taxon>
        <taxon>Endopterygota</taxon>
        <taxon>Lepidoptera</taxon>
        <taxon>Glossata</taxon>
        <taxon>Ditrysia</taxon>
        <taxon>Tineoidea</taxon>
        <taxon>Psychidae</taxon>
        <taxon>Oiketicinae</taxon>
        <taxon>Eumeta</taxon>
    </lineage>
</organism>
<evidence type="ECO:0000313" key="2">
    <source>
        <dbReference type="Proteomes" id="UP000299102"/>
    </source>
</evidence>
<dbReference type="EMBL" id="BGZK01000084">
    <property type="protein sequence ID" value="GBP17079.1"/>
    <property type="molecule type" value="Genomic_DNA"/>
</dbReference>
<keyword evidence="2" id="KW-1185">Reference proteome</keyword>
<sequence length="115" mass="12659">MATSPSSQKCPDLFRREKATDISACGTCERDGAIDGTAGQRRGTTYGNHEKRIYLLSGIRPYSGALFINKRDGSCPGWTWKVLRKCIAVSGRAEIAVAKIDTESRAQIKDYSRSK</sequence>
<comment type="caution">
    <text evidence="1">The sequence shown here is derived from an EMBL/GenBank/DDBJ whole genome shotgun (WGS) entry which is preliminary data.</text>
</comment>
<protein>
    <submittedName>
        <fullName evidence="1">Uncharacterized protein</fullName>
    </submittedName>
</protein>
<reference evidence="1 2" key="1">
    <citation type="journal article" date="2019" name="Commun. Biol.">
        <title>The bagworm genome reveals a unique fibroin gene that provides high tensile strength.</title>
        <authorList>
            <person name="Kono N."/>
            <person name="Nakamura H."/>
            <person name="Ohtoshi R."/>
            <person name="Tomita M."/>
            <person name="Numata K."/>
            <person name="Arakawa K."/>
        </authorList>
    </citation>
    <scope>NUCLEOTIDE SEQUENCE [LARGE SCALE GENOMIC DNA]</scope>
</reference>
<dbReference type="Proteomes" id="UP000299102">
    <property type="component" value="Unassembled WGS sequence"/>
</dbReference>
<evidence type="ECO:0000313" key="1">
    <source>
        <dbReference type="EMBL" id="GBP17079.1"/>
    </source>
</evidence>
<dbReference type="AlphaFoldDB" id="A0A4C1TSX2"/>
<gene>
    <name evidence="1" type="ORF">EVAR_8144_1</name>
</gene>
<accession>A0A4C1TSX2</accession>